<reference evidence="6 7" key="1">
    <citation type="submission" date="2019-07" db="EMBL/GenBank/DDBJ databases">
        <title>Whole genome shotgun sequence of Microvirga aerophila NBRC 106136.</title>
        <authorList>
            <person name="Hosoyama A."/>
            <person name="Uohara A."/>
            <person name="Ohji S."/>
            <person name="Ichikawa N."/>
        </authorList>
    </citation>
    <scope>NUCLEOTIDE SEQUENCE [LARGE SCALE GENOMIC DNA]</scope>
    <source>
        <strain evidence="6 7">NBRC 106136</strain>
    </source>
</reference>
<dbReference type="Pfam" id="PF13407">
    <property type="entry name" value="Peripla_BP_4"/>
    <property type="match status" value="1"/>
</dbReference>
<dbReference type="CDD" id="cd06306">
    <property type="entry name" value="PBP1_TorT-like"/>
    <property type="match status" value="1"/>
</dbReference>
<gene>
    <name evidence="6" type="ORF">MAE02_41890</name>
</gene>
<comment type="caution">
    <text evidence="6">The sequence shown here is derived from an EMBL/GenBank/DDBJ whole genome shotgun (WGS) entry which is preliminary data.</text>
</comment>
<accession>A0A512BX12</accession>
<name>A0A512BX12_9HYPH</name>
<comment type="similarity">
    <text evidence="2">Belongs to the bacterial solute-binding protein 2 family.</text>
</comment>
<dbReference type="PANTHER" id="PTHR46847:SF1">
    <property type="entry name" value="D-ALLOSE-BINDING PERIPLASMIC PROTEIN-RELATED"/>
    <property type="match status" value="1"/>
</dbReference>
<sequence>MRKTTMTLLGGLSLLASIATVVSTAVAQEKTIGVAVPNLASSFWISAVYGIEDEAKKSGAKVLKLNAGGDANSSQQIAQIQDLMQRKVDAIIVGATNGDAIKAVVEQAIERGIPVVGISSPPNTPKLVSTVSADHYDMGKLQAQCLSKALGNKGNVAMMAGPTGQAWSDQRAKGFKDTLSKEAPDMKIVAESRLADNRNAALTTAEDWTQRFPDLNGVYAATDDMAAGVVSALKSAGKLKGVKVSASNLSPTAQQLLKDSELVCTSIQQVVAQGRAALKQAVAAANKQPVEKEVVLPALLVTSDNLSSVDLSNVVAPSDYRP</sequence>
<dbReference type="GO" id="GO:0030313">
    <property type="term" value="C:cell envelope"/>
    <property type="evidence" value="ECO:0007669"/>
    <property type="project" value="UniProtKB-SubCell"/>
</dbReference>
<evidence type="ECO:0000313" key="6">
    <source>
        <dbReference type="EMBL" id="GEO16493.1"/>
    </source>
</evidence>
<dbReference type="Proteomes" id="UP000321085">
    <property type="component" value="Unassembled WGS sequence"/>
</dbReference>
<dbReference type="Gene3D" id="3.40.50.2300">
    <property type="match status" value="2"/>
</dbReference>
<comment type="subcellular location">
    <subcellularLocation>
        <location evidence="1">Cell envelope</location>
    </subcellularLocation>
</comment>
<feature type="chain" id="PRO_5021849893" evidence="4">
    <location>
        <begin position="28"/>
        <end position="322"/>
    </location>
</feature>
<evidence type="ECO:0000256" key="4">
    <source>
        <dbReference type="SAM" id="SignalP"/>
    </source>
</evidence>
<keyword evidence="3 4" id="KW-0732">Signal</keyword>
<dbReference type="SUPFAM" id="SSF53822">
    <property type="entry name" value="Periplasmic binding protein-like I"/>
    <property type="match status" value="1"/>
</dbReference>
<evidence type="ECO:0000256" key="1">
    <source>
        <dbReference type="ARBA" id="ARBA00004196"/>
    </source>
</evidence>
<dbReference type="RefSeq" id="WP_245439387.1">
    <property type="nucleotide sequence ID" value="NZ_QOIO01000015.1"/>
</dbReference>
<organism evidence="6 7">
    <name type="scientific">Microvirga aerophila</name>
    <dbReference type="NCBI Taxonomy" id="670291"/>
    <lineage>
        <taxon>Bacteria</taxon>
        <taxon>Pseudomonadati</taxon>
        <taxon>Pseudomonadota</taxon>
        <taxon>Alphaproteobacteria</taxon>
        <taxon>Hyphomicrobiales</taxon>
        <taxon>Methylobacteriaceae</taxon>
        <taxon>Microvirga</taxon>
    </lineage>
</organism>
<protein>
    <submittedName>
        <fullName evidence="6">Rhizopine-binding protein</fullName>
    </submittedName>
</protein>
<proteinExistence type="inferred from homology"/>
<dbReference type="PANTHER" id="PTHR46847">
    <property type="entry name" value="D-ALLOSE-BINDING PERIPLASMIC PROTEIN-RELATED"/>
    <property type="match status" value="1"/>
</dbReference>
<keyword evidence="7" id="KW-1185">Reference proteome</keyword>
<dbReference type="InterPro" id="IPR028082">
    <property type="entry name" value="Peripla_BP_I"/>
</dbReference>
<evidence type="ECO:0000256" key="2">
    <source>
        <dbReference type="ARBA" id="ARBA00007639"/>
    </source>
</evidence>
<evidence type="ECO:0000313" key="7">
    <source>
        <dbReference type="Proteomes" id="UP000321085"/>
    </source>
</evidence>
<evidence type="ECO:0000256" key="3">
    <source>
        <dbReference type="ARBA" id="ARBA00022729"/>
    </source>
</evidence>
<dbReference type="GO" id="GO:0030246">
    <property type="term" value="F:carbohydrate binding"/>
    <property type="evidence" value="ECO:0007669"/>
    <property type="project" value="UniProtKB-ARBA"/>
</dbReference>
<feature type="domain" description="Periplasmic binding protein" evidence="5">
    <location>
        <begin position="32"/>
        <end position="288"/>
    </location>
</feature>
<feature type="signal peptide" evidence="4">
    <location>
        <begin position="1"/>
        <end position="27"/>
    </location>
</feature>
<dbReference type="InterPro" id="IPR025997">
    <property type="entry name" value="SBP_2_dom"/>
</dbReference>
<dbReference type="AlphaFoldDB" id="A0A512BX12"/>
<evidence type="ECO:0000259" key="5">
    <source>
        <dbReference type="Pfam" id="PF13407"/>
    </source>
</evidence>
<dbReference type="EMBL" id="BJYU01000066">
    <property type="protein sequence ID" value="GEO16493.1"/>
    <property type="molecule type" value="Genomic_DNA"/>
</dbReference>